<dbReference type="Gene3D" id="3.90.470.20">
    <property type="entry name" value="4'-phosphopantetheinyl transferase domain"/>
    <property type="match status" value="1"/>
</dbReference>
<keyword evidence="1" id="KW-0808">Transferase</keyword>
<dbReference type="InterPro" id="IPR008278">
    <property type="entry name" value="4-PPantetheinyl_Trfase_dom"/>
</dbReference>
<sequence>MNAWFQHAGSELCEALLQQQAVILWQEVEGTVWDARQAARALSAALLEAVGIEGLFVSRTGTAGLAGVAACAWCPIGLDAEHGSPNAMDAAVRARALHPDEAATEHLMAGQDDPEPFFGLWARKEAVLKALGTGLGLDPRLVAVGWPAASWQRVTSPAGDHLEVRSISAPNTTPAALAVRFGHLASVSDRVRREVPQYDPTLRRLSVGVRNTQIHKALAGVAQGHRQNPACPPRLSQHLVPCHDAAV</sequence>
<dbReference type="SUPFAM" id="SSF56214">
    <property type="entry name" value="4'-phosphopantetheinyl transferase"/>
    <property type="match status" value="1"/>
</dbReference>
<name>A0A3B1DJH0_9ZZZZ</name>
<dbReference type="AlphaFoldDB" id="A0A3B1DJH0"/>
<protein>
    <recommendedName>
        <fullName evidence="2">4'-phosphopantetheinyl transferase domain-containing protein</fullName>
    </recommendedName>
</protein>
<dbReference type="EMBL" id="UOGK01000718">
    <property type="protein sequence ID" value="VAX42579.1"/>
    <property type="molecule type" value="Genomic_DNA"/>
</dbReference>
<dbReference type="InterPro" id="IPR037143">
    <property type="entry name" value="4-PPantetheinyl_Trfase_dom_sf"/>
</dbReference>
<gene>
    <name evidence="3" type="ORF">MNBD_PLANCTO03-1184</name>
</gene>
<evidence type="ECO:0000313" key="3">
    <source>
        <dbReference type="EMBL" id="VAX42579.1"/>
    </source>
</evidence>
<proteinExistence type="predicted"/>
<feature type="domain" description="4'-phosphopantetheinyl transferase" evidence="2">
    <location>
        <begin position="75"/>
        <end position="146"/>
    </location>
</feature>
<reference evidence="3" key="1">
    <citation type="submission" date="2018-06" db="EMBL/GenBank/DDBJ databases">
        <authorList>
            <person name="Zhirakovskaya E."/>
        </authorList>
    </citation>
    <scope>NUCLEOTIDE SEQUENCE</scope>
</reference>
<dbReference type="GO" id="GO:0000287">
    <property type="term" value="F:magnesium ion binding"/>
    <property type="evidence" value="ECO:0007669"/>
    <property type="project" value="InterPro"/>
</dbReference>
<accession>A0A3B1DJH0</accession>
<organism evidence="3">
    <name type="scientific">hydrothermal vent metagenome</name>
    <dbReference type="NCBI Taxonomy" id="652676"/>
    <lineage>
        <taxon>unclassified sequences</taxon>
        <taxon>metagenomes</taxon>
        <taxon>ecological metagenomes</taxon>
    </lineage>
</organism>
<dbReference type="GO" id="GO:0008897">
    <property type="term" value="F:holo-[acyl-carrier-protein] synthase activity"/>
    <property type="evidence" value="ECO:0007669"/>
    <property type="project" value="InterPro"/>
</dbReference>
<evidence type="ECO:0000259" key="2">
    <source>
        <dbReference type="Pfam" id="PF01648"/>
    </source>
</evidence>
<evidence type="ECO:0000256" key="1">
    <source>
        <dbReference type="ARBA" id="ARBA00022679"/>
    </source>
</evidence>
<dbReference type="Pfam" id="PF01648">
    <property type="entry name" value="ACPS"/>
    <property type="match status" value="1"/>
</dbReference>